<evidence type="ECO:0000313" key="4">
    <source>
        <dbReference type="Proteomes" id="UP000239560"/>
    </source>
</evidence>
<accession>A0A2T0A8R4</accession>
<evidence type="ECO:0000313" key="3">
    <source>
        <dbReference type="EMBL" id="PRQ74411.1"/>
    </source>
</evidence>
<dbReference type="EMBL" id="LCTV02000006">
    <property type="protein sequence ID" value="PRQ74411.1"/>
    <property type="molecule type" value="Genomic_DNA"/>
</dbReference>
<evidence type="ECO:0000256" key="2">
    <source>
        <dbReference type="SAM" id="Phobius"/>
    </source>
</evidence>
<reference evidence="3 4" key="1">
    <citation type="journal article" date="2018" name="Elife">
        <title>Functional genomics of lipid metabolism in the oleaginous yeast Rhodosporidium toruloides.</title>
        <authorList>
            <person name="Coradetti S.T."/>
            <person name="Pinel D."/>
            <person name="Geiselman G."/>
            <person name="Ito M."/>
            <person name="Mondo S."/>
            <person name="Reilly M.C."/>
            <person name="Cheng Y.F."/>
            <person name="Bauer S."/>
            <person name="Grigoriev I."/>
            <person name="Gladden J.M."/>
            <person name="Simmons B.A."/>
            <person name="Brem R."/>
            <person name="Arkin A.P."/>
            <person name="Skerker J.M."/>
        </authorList>
    </citation>
    <scope>NUCLEOTIDE SEQUENCE [LARGE SCALE GENOMIC DNA]</scope>
    <source>
        <strain evidence="3 4">NBRC 0880</strain>
    </source>
</reference>
<proteinExistence type="predicted"/>
<dbReference type="OrthoDB" id="10298298at2759"/>
<dbReference type="Proteomes" id="UP000239560">
    <property type="component" value="Unassembled WGS sequence"/>
</dbReference>
<feature type="coiled-coil region" evidence="1">
    <location>
        <begin position="187"/>
        <end position="231"/>
    </location>
</feature>
<comment type="caution">
    <text evidence="3">The sequence shown here is derived from an EMBL/GenBank/DDBJ whole genome shotgun (WGS) entry which is preliminary data.</text>
</comment>
<organism evidence="3 4">
    <name type="scientific">Rhodotorula toruloides</name>
    <name type="common">Yeast</name>
    <name type="synonym">Rhodosporidium toruloides</name>
    <dbReference type="NCBI Taxonomy" id="5286"/>
    <lineage>
        <taxon>Eukaryota</taxon>
        <taxon>Fungi</taxon>
        <taxon>Dikarya</taxon>
        <taxon>Basidiomycota</taxon>
        <taxon>Pucciniomycotina</taxon>
        <taxon>Microbotryomycetes</taxon>
        <taxon>Sporidiobolales</taxon>
        <taxon>Sporidiobolaceae</taxon>
        <taxon>Rhodotorula</taxon>
    </lineage>
</organism>
<feature type="coiled-coil region" evidence="1">
    <location>
        <begin position="40"/>
        <end position="98"/>
    </location>
</feature>
<keyword evidence="2" id="KW-0472">Membrane</keyword>
<evidence type="ECO:0000256" key="1">
    <source>
        <dbReference type="SAM" id="Coils"/>
    </source>
</evidence>
<name>A0A2T0A8R4_RHOTO</name>
<keyword evidence="1" id="KW-0175">Coiled coil</keyword>
<sequence length="421" mass="47578">MLDLWRGYTQATIDVFTSIASVFHRGWNWLVGPKTMRYAVEALQRNHARLQQQHESTEKELKALRGTLEEVARLAKDVDALQEKEKQLGEELEAVAALGDNATALMSKVISAQDTAGENSQAAPPNTMGTLAALVESAKKTSSDQSELSNKMIGMQEDVQKQTRDIVNLRFEVNNIRWTALGFDKLLTDLRQELADVKGQQALTKEEYAHVKALEEKLDDLLKKGQRKRHSSSGSASSGSSDSDIGFYIGAGLVGLGLMLHMWISVVAENKVSELRTELWDVRSKLRDDIREVNSKIWKESRELRSDLADNVRSVRSELAKVDRQVHEHYLEFIPVQHRVRGVRLSPGGDTETEVRLAGLQREVQAVKWAQVEVPALKQQLAEVPELKHQVVALQARLDKLEKQKMERRRKKEEIANRRLV</sequence>
<dbReference type="AlphaFoldDB" id="A0A2T0A8R4"/>
<keyword evidence="2" id="KW-1133">Transmembrane helix</keyword>
<feature type="coiled-coil region" evidence="1">
    <location>
        <begin position="377"/>
        <end position="418"/>
    </location>
</feature>
<gene>
    <name evidence="3" type="ORF">AAT19DRAFT_14764</name>
</gene>
<feature type="transmembrane region" description="Helical" evidence="2">
    <location>
        <begin position="245"/>
        <end position="268"/>
    </location>
</feature>
<protein>
    <submittedName>
        <fullName evidence="3">Putative microtubule-associated protein</fullName>
    </submittedName>
</protein>
<keyword evidence="2" id="KW-0812">Transmembrane</keyword>